<dbReference type="EMBL" id="JAHHUM010002171">
    <property type="protein sequence ID" value="KAK5605724.1"/>
    <property type="molecule type" value="Genomic_DNA"/>
</dbReference>
<comment type="caution">
    <text evidence="2">The sequence shown here is derived from an EMBL/GenBank/DDBJ whole genome shotgun (WGS) entry which is preliminary data.</text>
</comment>
<feature type="region of interest" description="Disordered" evidence="1">
    <location>
        <begin position="119"/>
        <end position="166"/>
    </location>
</feature>
<evidence type="ECO:0000313" key="3">
    <source>
        <dbReference type="Proteomes" id="UP001311232"/>
    </source>
</evidence>
<keyword evidence="3" id="KW-1185">Reference proteome</keyword>
<dbReference type="AlphaFoldDB" id="A0AAV9RBC4"/>
<evidence type="ECO:0000256" key="1">
    <source>
        <dbReference type="SAM" id="MobiDB-lite"/>
    </source>
</evidence>
<accession>A0AAV9RBC4</accession>
<name>A0AAV9RBC4_9TELE</name>
<sequence>MLPTFRITPLEALMELQSQLLVELFGDQTLSPPPQLDRARSSPMSTLGTKECPCSAIYFQCFQIKNLVMREAWKRGVLEYCSHKVQFCEAYSADVLKQRAEYRNVVTVRTLTLSPFPCGGGSTGTNPQSPVSTGQGEKEQCQPSSLLGPPTAEYPARDAAPCPHIL</sequence>
<dbReference type="Proteomes" id="UP001311232">
    <property type="component" value="Unassembled WGS sequence"/>
</dbReference>
<evidence type="ECO:0000313" key="2">
    <source>
        <dbReference type="EMBL" id="KAK5605724.1"/>
    </source>
</evidence>
<feature type="compositionally biased region" description="Polar residues" evidence="1">
    <location>
        <begin position="124"/>
        <end position="145"/>
    </location>
</feature>
<protein>
    <submittedName>
        <fullName evidence="2">Uncharacterized protein</fullName>
    </submittedName>
</protein>
<gene>
    <name evidence="2" type="ORF">CRENBAI_006947</name>
</gene>
<proteinExistence type="predicted"/>
<organism evidence="2 3">
    <name type="scientific">Crenichthys baileyi</name>
    <name type="common">White River springfish</name>
    <dbReference type="NCBI Taxonomy" id="28760"/>
    <lineage>
        <taxon>Eukaryota</taxon>
        <taxon>Metazoa</taxon>
        <taxon>Chordata</taxon>
        <taxon>Craniata</taxon>
        <taxon>Vertebrata</taxon>
        <taxon>Euteleostomi</taxon>
        <taxon>Actinopterygii</taxon>
        <taxon>Neopterygii</taxon>
        <taxon>Teleostei</taxon>
        <taxon>Neoteleostei</taxon>
        <taxon>Acanthomorphata</taxon>
        <taxon>Ovalentaria</taxon>
        <taxon>Atherinomorphae</taxon>
        <taxon>Cyprinodontiformes</taxon>
        <taxon>Goodeidae</taxon>
        <taxon>Crenichthys</taxon>
    </lineage>
</organism>
<reference evidence="2 3" key="1">
    <citation type="submission" date="2021-06" db="EMBL/GenBank/DDBJ databases">
        <authorList>
            <person name="Palmer J.M."/>
        </authorList>
    </citation>
    <scope>NUCLEOTIDE SEQUENCE [LARGE SCALE GENOMIC DNA]</scope>
    <source>
        <strain evidence="2 3">MEX-2019</strain>
        <tissue evidence="2">Muscle</tissue>
    </source>
</reference>